<keyword evidence="2" id="KW-0808">Transferase</keyword>
<dbReference type="EC" id="2.5.1.18" evidence="2"/>
<name>A9BA07_PROM4</name>
<dbReference type="Gene3D" id="1.20.1050.10">
    <property type="match status" value="1"/>
</dbReference>
<dbReference type="KEGG" id="pmj:P9211_07381"/>
<dbReference type="Gene3D" id="3.40.30.10">
    <property type="entry name" value="Glutaredoxin"/>
    <property type="match status" value="1"/>
</dbReference>
<dbReference type="SUPFAM" id="SSF52833">
    <property type="entry name" value="Thioredoxin-like"/>
    <property type="match status" value="1"/>
</dbReference>
<sequence>MDLGILYSFRRCPYAMRARWAIMRCNLKVELREVSLKDKPVELISTSKKGTVPVLITRDSKVIDESFGIILWAISMNCSDKLLRETLIANMEGIKLIVYENDNSFKYHLDRYKYPNRYPYSNQNIHKNKALEILYGWNEKIKHSSKSSRKGWLLNNNESIADWCVWPFVRQYRNIDPHSFDQDPNLTYLSSWLNYYLKDKFYEILMEKSKKWEANQEPLYFPNIES</sequence>
<dbReference type="Pfam" id="PF13417">
    <property type="entry name" value="GST_N_3"/>
    <property type="match status" value="1"/>
</dbReference>
<dbReference type="Proteomes" id="UP000000788">
    <property type="component" value="Chromosome"/>
</dbReference>
<dbReference type="PANTHER" id="PTHR43968:SF6">
    <property type="entry name" value="GLUTATHIONE S-TRANSFERASE OMEGA"/>
    <property type="match status" value="1"/>
</dbReference>
<dbReference type="EMBL" id="CP000878">
    <property type="protein sequence ID" value="ABX08669.1"/>
    <property type="molecule type" value="Genomic_DNA"/>
</dbReference>
<feature type="domain" description="GST N-terminal" evidence="1">
    <location>
        <begin position="2"/>
        <end position="81"/>
    </location>
</feature>
<dbReference type="InterPro" id="IPR004045">
    <property type="entry name" value="Glutathione_S-Trfase_N"/>
</dbReference>
<gene>
    <name evidence="2" type="ordered locus">P9211_07381</name>
</gene>
<dbReference type="RefSeq" id="WP_012195291.1">
    <property type="nucleotide sequence ID" value="NC_009976.1"/>
</dbReference>
<dbReference type="PROSITE" id="PS50404">
    <property type="entry name" value="GST_NTER"/>
    <property type="match status" value="1"/>
</dbReference>
<organism evidence="2 3">
    <name type="scientific">Prochlorococcus marinus (strain MIT 9211)</name>
    <dbReference type="NCBI Taxonomy" id="93059"/>
    <lineage>
        <taxon>Bacteria</taxon>
        <taxon>Bacillati</taxon>
        <taxon>Cyanobacteriota</taxon>
        <taxon>Cyanophyceae</taxon>
        <taxon>Synechococcales</taxon>
        <taxon>Prochlorococcaceae</taxon>
        <taxon>Prochlorococcus</taxon>
    </lineage>
</organism>
<dbReference type="GO" id="GO:0005737">
    <property type="term" value="C:cytoplasm"/>
    <property type="evidence" value="ECO:0007669"/>
    <property type="project" value="TreeGrafter"/>
</dbReference>
<evidence type="ECO:0000313" key="2">
    <source>
        <dbReference type="EMBL" id="ABX08669.1"/>
    </source>
</evidence>
<accession>A9BA07</accession>
<dbReference type="InterPro" id="IPR036249">
    <property type="entry name" value="Thioredoxin-like_sf"/>
</dbReference>
<evidence type="ECO:0000313" key="3">
    <source>
        <dbReference type="Proteomes" id="UP000000788"/>
    </source>
</evidence>
<protein>
    <submittedName>
        <fullName evidence="2">Glutathione S-transferase N terminus</fullName>
        <ecNumber evidence="2">2.5.1.18</ecNumber>
    </submittedName>
</protein>
<dbReference type="AlphaFoldDB" id="A9BA07"/>
<dbReference type="InterPro" id="IPR036282">
    <property type="entry name" value="Glutathione-S-Trfase_C_sf"/>
</dbReference>
<keyword evidence="3" id="KW-1185">Reference proteome</keyword>
<reference evidence="2 3" key="1">
    <citation type="journal article" date="2007" name="PLoS Genet.">
        <title>Patterns and implications of gene gain and loss in the evolution of Prochlorococcus.</title>
        <authorList>
            <person name="Kettler G.C."/>
            <person name="Martiny A.C."/>
            <person name="Huang K."/>
            <person name="Zucker J."/>
            <person name="Coleman M.L."/>
            <person name="Rodrigue S."/>
            <person name="Chen F."/>
            <person name="Lapidus A."/>
            <person name="Ferriera S."/>
            <person name="Johnson J."/>
            <person name="Steglich C."/>
            <person name="Church G.M."/>
            <person name="Richardson P."/>
            <person name="Chisholm S.W."/>
        </authorList>
    </citation>
    <scope>NUCLEOTIDE SEQUENCE [LARGE SCALE GENOMIC DNA]</scope>
    <source>
        <strain evidence="3">MIT 9211</strain>
    </source>
</reference>
<proteinExistence type="predicted"/>
<dbReference type="GO" id="GO:0004364">
    <property type="term" value="F:glutathione transferase activity"/>
    <property type="evidence" value="ECO:0007669"/>
    <property type="project" value="UniProtKB-EC"/>
</dbReference>
<dbReference type="HOGENOM" id="CLU_090620_0_0_3"/>
<dbReference type="OrthoDB" id="508763at2"/>
<dbReference type="CDD" id="cd03196">
    <property type="entry name" value="GST_C_5"/>
    <property type="match status" value="1"/>
</dbReference>
<dbReference type="InterPro" id="IPR050983">
    <property type="entry name" value="GST_Omega/HSP26"/>
</dbReference>
<dbReference type="eggNOG" id="COG0625">
    <property type="taxonomic scope" value="Bacteria"/>
</dbReference>
<dbReference type="SUPFAM" id="SSF47616">
    <property type="entry name" value="GST C-terminal domain-like"/>
    <property type="match status" value="1"/>
</dbReference>
<dbReference type="STRING" id="93059.P9211_07381"/>
<evidence type="ECO:0000259" key="1">
    <source>
        <dbReference type="PROSITE" id="PS50404"/>
    </source>
</evidence>
<dbReference type="PANTHER" id="PTHR43968">
    <property type="match status" value="1"/>
</dbReference>